<dbReference type="EMBL" id="FMWD01000005">
    <property type="protein sequence ID" value="SCZ60172.1"/>
    <property type="molecule type" value="Genomic_DNA"/>
</dbReference>
<evidence type="ECO:0000256" key="6">
    <source>
        <dbReference type="SAM" id="Phobius"/>
    </source>
</evidence>
<evidence type="ECO:0000256" key="2">
    <source>
        <dbReference type="ARBA" id="ARBA00022475"/>
    </source>
</evidence>
<evidence type="ECO:0000313" key="8">
    <source>
        <dbReference type="EMBL" id="SCZ60172.1"/>
    </source>
</evidence>
<sequence length="318" mass="34555">MDYFVALLSRLSGSPEAVSVVFSIVMGVAAFSFGVAGLLLVNGLNSPTRQRLQRLTEDSSIGRKGVAARFMERLTPYYHRIIPKDHREQAHVKRQLVQAGFRRPNALGSFFALKIMLTVGLPMLVFFVAAWIPGLAMQQVLFAAVTGGGVGLFGPNYVLHKKVTARQRRLMEGLPDALDLLVVCAEAGLGLKGAIQRVADDLGVSHPELAGELSLVNVEVRAGVSHTDALRNLAERTGLEELRGLVTLLVQSMRFGTSIADALRIFATEFRDRRMQKAEEAAAKIGTKMIFPLVLCLFPSFFLVAIGPAILGVLAAFR</sequence>
<keyword evidence="4 6" id="KW-1133">Transmembrane helix</keyword>
<dbReference type="PANTHER" id="PTHR35007">
    <property type="entry name" value="INTEGRAL MEMBRANE PROTEIN-RELATED"/>
    <property type="match status" value="1"/>
</dbReference>
<keyword evidence="9" id="KW-1185">Reference proteome</keyword>
<feature type="transmembrane region" description="Helical" evidence="6">
    <location>
        <begin position="20"/>
        <end position="44"/>
    </location>
</feature>
<organism evidence="8 9">
    <name type="scientific">Thiohalomonas denitrificans</name>
    <dbReference type="NCBI Taxonomy" id="415747"/>
    <lineage>
        <taxon>Bacteria</taxon>
        <taxon>Pseudomonadati</taxon>
        <taxon>Pseudomonadota</taxon>
        <taxon>Gammaproteobacteria</taxon>
        <taxon>Thiohalomonadales</taxon>
        <taxon>Thiohalomonadaceae</taxon>
        <taxon>Thiohalomonas</taxon>
    </lineage>
</organism>
<dbReference type="PANTHER" id="PTHR35007:SF2">
    <property type="entry name" value="PILUS ASSEMBLE PROTEIN"/>
    <property type="match status" value="1"/>
</dbReference>
<dbReference type="InterPro" id="IPR018076">
    <property type="entry name" value="T2SS_GspF_dom"/>
</dbReference>
<feature type="transmembrane region" description="Helical" evidence="6">
    <location>
        <begin position="293"/>
        <end position="317"/>
    </location>
</feature>
<dbReference type="AlphaFoldDB" id="A0A1G5QES8"/>
<proteinExistence type="predicted"/>
<dbReference type="Proteomes" id="UP000199648">
    <property type="component" value="Unassembled WGS sequence"/>
</dbReference>
<keyword evidence="5 6" id="KW-0472">Membrane</keyword>
<evidence type="ECO:0000313" key="9">
    <source>
        <dbReference type="Proteomes" id="UP000199648"/>
    </source>
</evidence>
<evidence type="ECO:0000256" key="1">
    <source>
        <dbReference type="ARBA" id="ARBA00004651"/>
    </source>
</evidence>
<dbReference type="GO" id="GO:0005886">
    <property type="term" value="C:plasma membrane"/>
    <property type="evidence" value="ECO:0007669"/>
    <property type="project" value="UniProtKB-SubCell"/>
</dbReference>
<dbReference type="STRING" id="415747.SAMN03097708_01999"/>
<evidence type="ECO:0000256" key="4">
    <source>
        <dbReference type="ARBA" id="ARBA00022989"/>
    </source>
</evidence>
<feature type="transmembrane region" description="Helical" evidence="6">
    <location>
        <begin position="111"/>
        <end position="134"/>
    </location>
</feature>
<evidence type="ECO:0000256" key="5">
    <source>
        <dbReference type="ARBA" id="ARBA00023136"/>
    </source>
</evidence>
<evidence type="ECO:0000259" key="7">
    <source>
        <dbReference type="Pfam" id="PF00482"/>
    </source>
</evidence>
<comment type="subcellular location">
    <subcellularLocation>
        <location evidence="1">Cell membrane</location>
        <topology evidence="1">Multi-pass membrane protein</topology>
    </subcellularLocation>
</comment>
<feature type="domain" description="Type II secretion system protein GspF" evidence="7">
    <location>
        <begin position="178"/>
        <end position="305"/>
    </location>
</feature>
<accession>A0A1G5QES8</accession>
<keyword evidence="3 6" id="KW-0812">Transmembrane</keyword>
<protein>
    <submittedName>
        <fullName evidence="8">Tight adherence protein C</fullName>
    </submittedName>
</protein>
<evidence type="ECO:0000256" key="3">
    <source>
        <dbReference type="ARBA" id="ARBA00022692"/>
    </source>
</evidence>
<name>A0A1G5QES8_9GAMM</name>
<dbReference type="RefSeq" id="WP_092996147.1">
    <property type="nucleotide sequence ID" value="NZ_FMWD01000005.1"/>
</dbReference>
<gene>
    <name evidence="8" type="ORF">SAMN03097708_01999</name>
</gene>
<reference evidence="8 9" key="1">
    <citation type="submission" date="2016-10" db="EMBL/GenBank/DDBJ databases">
        <authorList>
            <person name="de Groot N.N."/>
        </authorList>
    </citation>
    <scope>NUCLEOTIDE SEQUENCE [LARGE SCALE GENOMIC DNA]</scope>
    <source>
        <strain evidence="8 9">HLD2</strain>
    </source>
</reference>
<feature type="transmembrane region" description="Helical" evidence="6">
    <location>
        <begin position="140"/>
        <end position="159"/>
    </location>
</feature>
<keyword evidence="2" id="KW-1003">Cell membrane</keyword>
<dbReference type="Pfam" id="PF00482">
    <property type="entry name" value="T2SSF"/>
    <property type="match status" value="1"/>
</dbReference>
<dbReference type="OrthoDB" id="9810662at2"/>